<proteinExistence type="predicted"/>
<accession>A0A7X2NHX5</accession>
<dbReference type="PANTHER" id="PTHR37477:SF1">
    <property type="entry name" value="COBALT-PRECORRIN-5A HYDROLASE"/>
    <property type="match status" value="1"/>
</dbReference>
<evidence type="ECO:0000313" key="5">
    <source>
        <dbReference type="Proteomes" id="UP000429958"/>
    </source>
</evidence>
<evidence type="ECO:0000259" key="3">
    <source>
        <dbReference type="Pfam" id="PF11761"/>
    </source>
</evidence>
<dbReference type="Pfam" id="PF11761">
    <property type="entry name" value="CbiG_mid"/>
    <property type="match status" value="1"/>
</dbReference>
<feature type="domain" description="Cobalamin synthesis G N-terminal" evidence="2">
    <location>
        <begin position="58"/>
        <end position="138"/>
    </location>
</feature>
<dbReference type="Pfam" id="PF11760">
    <property type="entry name" value="CbiG_N"/>
    <property type="match status" value="1"/>
</dbReference>
<name>A0A7X2NHX5_9CLOT</name>
<evidence type="ECO:0000313" key="4">
    <source>
        <dbReference type="EMBL" id="MSS35207.1"/>
    </source>
</evidence>
<keyword evidence="4" id="KW-0378">Hydrolase</keyword>
<keyword evidence="5" id="KW-1185">Reference proteome</keyword>
<dbReference type="Gene3D" id="3.40.50.11220">
    <property type="match status" value="1"/>
</dbReference>
<comment type="caution">
    <text evidence="4">The sequence shown here is derived from an EMBL/GenBank/DDBJ whole genome shotgun (WGS) entry which is preliminary data.</text>
</comment>
<sequence>MKVGIISFTEGGALLCARLCSLYARKGWDCRGYVPKRFFRIGWEDIGIVRQEQTLAEWTGSMFREGRNLVFIGAAGIAVRGIAPYVRDKMKDPAVLVVDEMGSYVIPLLSGHVGGANELAVDLAGAIGAQPVITTATDVRGIFAVDVFAAKNRLVITDRRLAKQVSACLLEGKPVGFFSDFLFKDEIQGKWMPEGFRDHACEMNLWITAACKERYGKNCLRLVPRCVTVGVGCRRGTREKCLEEEIESALREGGIHPAAVKTLATIDIKSDEAGLLALAVKKGWELKCYPAERLLAVEGDFKESEFVRRKVGVGNVCERACMAEGGRLMLHKRSKNGVTVAAAQAQVQLETF</sequence>
<evidence type="ECO:0000259" key="2">
    <source>
        <dbReference type="Pfam" id="PF11760"/>
    </source>
</evidence>
<dbReference type="PANTHER" id="PTHR37477">
    <property type="entry name" value="COBALT-PRECORRIN-5A HYDROLASE"/>
    <property type="match status" value="1"/>
</dbReference>
<dbReference type="InterPro" id="IPR021745">
    <property type="entry name" value="CbiG_mid"/>
</dbReference>
<dbReference type="AlphaFoldDB" id="A0A7X2NHX5"/>
<reference evidence="4 5" key="1">
    <citation type="submission" date="2019-08" db="EMBL/GenBank/DDBJ databases">
        <title>In-depth cultivation of the pig gut microbiome towards novel bacterial diversity and tailored functional studies.</title>
        <authorList>
            <person name="Wylensek D."/>
            <person name="Hitch T.C.A."/>
            <person name="Clavel T."/>
        </authorList>
    </citation>
    <scope>NUCLEOTIDE SEQUENCE [LARGE SCALE GENOMIC DNA]</scope>
    <source>
        <strain evidence="4 5">WCA-389-WT-23D1</strain>
    </source>
</reference>
<dbReference type="Gene3D" id="3.30.420.180">
    <property type="entry name" value="CobE/GbiG C-terminal domain"/>
    <property type="match status" value="1"/>
</dbReference>
<dbReference type="EMBL" id="VUMD01000001">
    <property type="protein sequence ID" value="MSS35207.1"/>
    <property type="molecule type" value="Genomic_DNA"/>
</dbReference>
<dbReference type="InterPro" id="IPR052553">
    <property type="entry name" value="CbiG_hydrolase"/>
</dbReference>
<dbReference type="InterPro" id="IPR038029">
    <property type="entry name" value="GbiG_N_sf"/>
</dbReference>
<dbReference type="InterPro" id="IPR002750">
    <property type="entry name" value="CobE/GbiG_C"/>
</dbReference>
<gene>
    <name evidence="4" type="ORF">FYJ39_01080</name>
</gene>
<dbReference type="InterPro" id="IPR021744">
    <property type="entry name" value="CbiG_N"/>
</dbReference>
<feature type="domain" description="CobE/GbiG C-terminal" evidence="1">
    <location>
        <begin position="228"/>
        <end position="343"/>
    </location>
</feature>
<organism evidence="4 5">
    <name type="scientific">Clostridium porci</name>
    <dbReference type="NCBI Taxonomy" id="2605778"/>
    <lineage>
        <taxon>Bacteria</taxon>
        <taxon>Bacillati</taxon>
        <taxon>Bacillota</taxon>
        <taxon>Clostridia</taxon>
        <taxon>Eubacteriales</taxon>
        <taxon>Clostridiaceae</taxon>
        <taxon>Clostridium</taxon>
    </lineage>
</organism>
<dbReference type="GO" id="GO:0009236">
    <property type="term" value="P:cobalamin biosynthetic process"/>
    <property type="evidence" value="ECO:0007669"/>
    <property type="project" value="InterPro"/>
</dbReference>
<dbReference type="Proteomes" id="UP000429958">
    <property type="component" value="Unassembled WGS sequence"/>
</dbReference>
<protein>
    <submittedName>
        <fullName evidence="4">Cobalt-precorrin 5A hydrolase</fullName>
    </submittedName>
</protein>
<feature type="domain" description="Cobalamin biosynthesis central region" evidence="3">
    <location>
        <begin position="143"/>
        <end position="224"/>
    </location>
</feature>
<dbReference type="GO" id="GO:0016787">
    <property type="term" value="F:hydrolase activity"/>
    <property type="evidence" value="ECO:0007669"/>
    <property type="project" value="UniProtKB-KW"/>
</dbReference>
<dbReference type="Pfam" id="PF01890">
    <property type="entry name" value="CbiG_C"/>
    <property type="match status" value="1"/>
</dbReference>
<dbReference type="SUPFAM" id="SSF159672">
    <property type="entry name" value="CbiG N-terminal domain-like"/>
    <property type="match status" value="1"/>
</dbReference>
<dbReference type="InterPro" id="IPR036518">
    <property type="entry name" value="CobE/GbiG_C_sf"/>
</dbReference>
<dbReference type="SUPFAM" id="SSF159664">
    <property type="entry name" value="CobE/GbiG C-terminal domain-like"/>
    <property type="match status" value="1"/>
</dbReference>
<dbReference type="RefSeq" id="WP_154470618.1">
    <property type="nucleotide sequence ID" value="NZ_VUMD01000001.1"/>
</dbReference>
<evidence type="ECO:0000259" key="1">
    <source>
        <dbReference type="Pfam" id="PF01890"/>
    </source>
</evidence>